<dbReference type="SUPFAM" id="SSF56112">
    <property type="entry name" value="Protein kinase-like (PK-like)"/>
    <property type="match status" value="1"/>
</dbReference>
<gene>
    <name evidence="2" type="ORF">ACFFVI_01715</name>
</gene>
<dbReference type="Gene3D" id="3.90.1200.10">
    <property type="match status" value="1"/>
</dbReference>
<dbReference type="EC" id="2.7.1.-" evidence="2"/>
<dbReference type="Proteomes" id="UP001589748">
    <property type="component" value="Unassembled WGS sequence"/>
</dbReference>
<organism evidence="2 3">
    <name type="scientific">Kineococcus gynurae</name>
    <dbReference type="NCBI Taxonomy" id="452979"/>
    <lineage>
        <taxon>Bacteria</taxon>
        <taxon>Bacillati</taxon>
        <taxon>Actinomycetota</taxon>
        <taxon>Actinomycetes</taxon>
        <taxon>Kineosporiales</taxon>
        <taxon>Kineosporiaceae</taxon>
        <taxon>Kineococcus</taxon>
    </lineage>
</organism>
<keyword evidence="3" id="KW-1185">Reference proteome</keyword>
<dbReference type="InterPro" id="IPR011009">
    <property type="entry name" value="Kinase-like_dom_sf"/>
</dbReference>
<keyword evidence="2" id="KW-0808">Transferase</keyword>
<comment type="caution">
    <text evidence="2">The sequence shown here is derived from an EMBL/GenBank/DDBJ whole genome shotgun (WGS) entry which is preliminary data.</text>
</comment>
<dbReference type="InterPro" id="IPR002575">
    <property type="entry name" value="Aminoglycoside_PTrfase"/>
</dbReference>
<reference evidence="2 3" key="1">
    <citation type="submission" date="2024-09" db="EMBL/GenBank/DDBJ databases">
        <authorList>
            <person name="Sun Q."/>
            <person name="Mori K."/>
        </authorList>
    </citation>
    <scope>NUCLEOTIDE SEQUENCE [LARGE SCALE GENOMIC DNA]</scope>
    <source>
        <strain evidence="2 3">TISTR 1856</strain>
    </source>
</reference>
<dbReference type="PANTHER" id="PTHR21310">
    <property type="entry name" value="AMINOGLYCOSIDE PHOSPHOTRANSFERASE-RELATED-RELATED"/>
    <property type="match status" value="1"/>
</dbReference>
<dbReference type="GO" id="GO:0016740">
    <property type="term" value="F:transferase activity"/>
    <property type="evidence" value="ECO:0007669"/>
    <property type="project" value="UniProtKB-KW"/>
</dbReference>
<evidence type="ECO:0000259" key="1">
    <source>
        <dbReference type="Pfam" id="PF01636"/>
    </source>
</evidence>
<dbReference type="Pfam" id="PF01636">
    <property type="entry name" value="APH"/>
    <property type="match status" value="1"/>
</dbReference>
<dbReference type="EMBL" id="JBHMDM010000001">
    <property type="protein sequence ID" value="MFB9375675.1"/>
    <property type="molecule type" value="Genomic_DNA"/>
</dbReference>
<protein>
    <submittedName>
        <fullName evidence="2">Aminoglycoside phosphotransferase family protein</fullName>
        <ecNumber evidence="2">2.7.1.-</ecNumber>
    </submittedName>
</protein>
<name>A0ABV5LNJ4_9ACTN</name>
<evidence type="ECO:0000313" key="3">
    <source>
        <dbReference type="Proteomes" id="UP001589748"/>
    </source>
</evidence>
<proteinExistence type="predicted"/>
<accession>A0ABV5LNJ4</accession>
<dbReference type="RefSeq" id="WP_380155319.1">
    <property type="nucleotide sequence ID" value="NZ_JBHMDM010000001.1"/>
</dbReference>
<dbReference type="PANTHER" id="PTHR21310:SF40">
    <property type="entry name" value="AMINOGLYCOSIDE PHOSPHOTRANSFERASE DOMAIN-CONTAINING PROTEIN-RELATED"/>
    <property type="match status" value="1"/>
</dbReference>
<feature type="domain" description="Aminoglycoside phosphotransferase" evidence="1">
    <location>
        <begin position="45"/>
        <end position="195"/>
    </location>
</feature>
<evidence type="ECO:0000313" key="2">
    <source>
        <dbReference type="EMBL" id="MFB9375675.1"/>
    </source>
</evidence>
<dbReference type="InterPro" id="IPR051678">
    <property type="entry name" value="AGP_Transferase"/>
</dbReference>
<sequence>MAAVMMMGVTEVEIVVAHQERATLRVGEVFLKVDADPARTNVEMAAMALAPVPTPRVLWHNRLVLALAALPGSALGRLGQLSTASPRAWTAAGAALRQLHDAPLPPWPGRELEEIETNLDRQCHWLLDNDVLPVDLISRNHEIARVALREWTPAFIHGDLQSNHVFVDGDVVTGVIDWSEAAPGDALFDVATLTFGHEEHLTDVLTGYDSSVDLAVIRGWWSFRSLSAIQWLVEHGFDPFAPGCEVDVLKAQK</sequence>